<dbReference type="Proteomes" id="UP000007875">
    <property type="component" value="Unassembled WGS sequence"/>
</dbReference>
<dbReference type="InParanoid" id="H2ZP75"/>
<feature type="region of interest" description="Disordered" evidence="1">
    <location>
        <begin position="95"/>
        <end position="117"/>
    </location>
</feature>
<feature type="compositionally biased region" description="Polar residues" evidence="1">
    <location>
        <begin position="146"/>
        <end position="162"/>
    </location>
</feature>
<organism evidence="3 4">
    <name type="scientific">Ciona savignyi</name>
    <name type="common">Pacific transparent sea squirt</name>
    <dbReference type="NCBI Taxonomy" id="51511"/>
    <lineage>
        <taxon>Eukaryota</taxon>
        <taxon>Metazoa</taxon>
        <taxon>Chordata</taxon>
        <taxon>Tunicata</taxon>
        <taxon>Ascidiacea</taxon>
        <taxon>Phlebobranchia</taxon>
        <taxon>Cionidae</taxon>
        <taxon>Ciona</taxon>
    </lineage>
</organism>
<feature type="domain" description="RabBD" evidence="2">
    <location>
        <begin position="1"/>
        <end position="67"/>
    </location>
</feature>
<dbReference type="Ensembl" id="ENSCSAVT00000019601.1">
    <property type="protein sequence ID" value="ENSCSAVP00000019391.1"/>
    <property type="gene ID" value="ENSCSAVG00000011372.1"/>
</dbReference>
<dbReference type="GO" id="GO:0031267">
    <property type="term" value="F:small GTPase binding"/>
    <property type="evidence" value="ECO:0007669"/>
    <property type="project" value="InterPro"/>
</dbReference>
<feature type="compositionally biased region" description="Polar residues" evidence="1">
    <location>
        <begin position="97"/>
        <end position="117"/>
    </location>
</feature>
<name>H2ZP75_CIOSA</name>
<proteinExistence type="predicted"/>
<dbReference type="OMA" id="VENCHNE"/>
<evidence type="ECO:0000313" key="3">
    <source>
        <dbReference type="Ensembl" id="ENSCSAVP00000019391.1"/>
    </source>
</evidence>
<dbReference type="GO" id="GO:0006886">
    <property type="term" value="P:intracellular protein transport"/>
    <property type="evidence" value="ECO:0007669"/>
    <property type="project" value="InterPro"/>
</dbReference>
<feature type="region of interest" description="Disordered" evidence="1">
    <location>
        <begin position="142"/>
        <end position="174"/>
    </location>
</feature>
<accession>H2ZP75</accession>
<evidence type="ECO:0000313" key="4">
    <source>
        <dbReference type="Proteomes" id="UP000007875"/>
    </source>
</evidence>
<dbReference type="Gene3D" id="6.10.250.3000">
    <property type="match status" value="1"/>
</dbReference>
<dbReference type="AlphaFoldDB" id="H2ZP75"/>
<evidence type="ECO:0000256" key="1">
    <source>
        <dbReference type="SAM" id="MobiDB-lite"/>
    </source>
</evidence>
<dbReference type="HOGENOM" id="CLU_1539471_0_0_1"/>
<evidence type="ECO:0000259" key="2">
    <source>
        <dbReference type="PROSITE" id="PS50916"/>
    </source>
</evidence>
<sequence>MEMLHLEDWEREAILRVLKRQRSLQEIDERRINQLAVRVQLQRINDTRSTKLENELKTKTGKWHQELLRRRCPSAVYEPPETMLLRRLSSETRSLDGATSFTGSTPTRVNSLPTRGRNYSGTNLDDVREWVENCHNEADFADSVQFDISPSKQTNNSEGFSETSDHNEHFETRK</sequence>
<protein>
    <recommendedName>
        <fullName evidence="2">RabBD domain-containing protein</fullName>
    </recommendedName>
</protein>
<keyword evidence="4" id="KW-1185">Reference proteome</keyword>
<reference evidence="3" key="2">
    <citation type="submission" date="2025-08" db="UniProtKB">
        <authorList>
            <consortium name="Ensembl"/>
        </authorList>
    </citation>
    <scope>IDENTIFICATION</scope>
</reference>
<dbReference type="PROSITE" id="PS50916">
    <property type="entry name" value="RABBD"/>
    <property type="match status" value="1"/>
</dbReference>
<dbReference type="InterPro" id="IPR010911">
    <property type="entry name" value="Rab_BD"/>
</dbReference>
<reference evidence="3" key="3">
    <citation type="submission" date="2025-09" db="UniProtKB">
        <authorList>
            <consortium name="Ensembl"/>
        </authorList>
    </citation>
    <scope>IDENTIFICATION</scope>
</reference>
<feature type="compositionally biased region" description="Basic and acidic residues" evidence="1">
    <location>
        <begin position="163"/>
        <end position="174"/>
    </location>
</feature>
<reference evidence="4" key="1">
    <citation type="submission" date="2003-08" db="EMBL/GenBank/DDBJ databases">
        <authorList>
            <person name="Birren B."/>
            <person name="Nusbaum C."/>
            <person name="Abebe A."/>
            <person name="Abouelleil A."/>
            <person name="Adekoya E."/>
            <person name="Ait-zahra M."/>
            <person name="Allen N."/>
            <person name="Allen T."/>
            <person name="An P."/>
            <person name="Anderson M."/>
            <person name="Anderson S."/>
            <person name="Arachchi H."/>
            <person name="Armbruster J."/>
            <person name="Bachantsang P."/>
            <person name="Baldwin J."/>
            <person name="Barry A."/>
            <person name="Bayul T."/>
            <person name="Blitshsteyn B."/>
            <person name="Bloom T."/>
            <person name="Blye J."/>
            <person name="Boguslavskiy L."/>
            <person name="Borowsky M."/>
            <person name="Boukhgalter B."/>
            <person name="Brunache A."/>
            <person name="Butler J."/>
            <person name="Calixte N."/>
            <person name="Calvo S."/>
            <person name="Camarata J."/>
            <person name="Campo K."/>
            <person name="Chang J."/>
            <person name="Cheshatsang Y."/>
            <person name="Citroen M."/>
            <person name="Collymore A."/>
            <person name="Considine T."/>
            <person name="Cook A."/>
            <person name="Cooke P."/>
            <person name="Corum B."/>
            <person name="Cuomo C."/>
            <person name="David R."/>
            <person name="Dawoe T."/>
            <person name="Degray S."/>
            <person name="Dodge S."/>
            <person name="Dooley K."/>
            <person name="Dorje P."/>
            <person name="Dorjee K."/>
            <person name="Dorris L."/>
            <person name="Duffey N."/>
            <person name="Dupes A."/>
            <person name="Elkins T."/>
            <person name="Engels R."/>
            <person name="Erickson J."/>
            <person name="Farina A."/>
            <person name="Faro S."/>
            <person name="Ferreira P."/>
            <person name="Fischer H."/>
            <person name="Fitzgerald M."/>
            <person name="Foley K."/>
            <person name="Gage D."/>
            <person name="Galagan J."/>
            <person name="Gearin G."/>
            <person name="Gnerre S."/>
            <person name="Gnirke A."/>
            <person name="Goyette A."/>
            <person name="Graham J."/>
            <person name="Grandbois E."/>
            <person name="Gyaltsen K."/>
            <person name="Hafez N."/>
            <person name="Hagopian D."/>
            <person name="Hagos B."/>
            <person name="Hall J."/>
            <person name="Hatcher B."/>
            <person name="Heller A."/>
            <person name="Higgins H."/>
            <person name="Honan T."/>
            <person name="Horn A."/>
            <person name="Houde N."/>
            <person name="Hughes L."/>
            <person name="Hulme W."/>
            <person name="Husby E."/>
            <person name="Iliev I."/>
            <person name="Jaffe D."/>
            <person name="Jones C."/>
            <person name="Kamal M."/>
            <person name="Kamat A."/>
            <person name="Kamvysselis M."/>
            <person name="Karlsson E."/>
            <person name="Kells C."/>
            <person name="Kieu A."/>
            <person name="Kisner P."/>
            <person name="Kodira C."/>
            <person name="Kulbokas E."/>
            <person name="Labutti K."/>
            <person name="Lama D."/>
            <person name="Landers T."/>
            <person name="Leger J."/>
            <person name="Levine S."/>
            <person name="Lewis D."/>
            <person name="Lewis T."/>
            <person name="Lindblad-toh K."/>
            <person name="Liu X."/>
            <person name="Lokyitsang T."/>
            <person name="Lokyitsang Y."/>
            <person name="Lucien O."/>
            <person name="Lui A."/>
            <person name="Ma L.J."/>
            <person name="Mabbitt R."/>
            <person name="Macdonald J."/>
            <person name="Maclean C."/>
            <person name="Major J."/>
            <person name="Manning J."/>
            <person name="Marabella R."/>
            <person name="Maru K."/>
            <person name="Matthews C."/>
            <person name="Mauceli E."/>
            <person name="Mccarthy M."/>
            <person name="Mcdonough S."/>
            <person name="Mcghee T."/>
            <person name="Meldrim J."/>
            <person name="Meneus L."/>
            <person name="Mesirov J."/>
            <person name="Mihalev A."/>
            <person name="Mihova T."/>
            <person name="Mikkelsen T."/>
            <person name="Mlenga V."/>
            <person name="Moru K."/>
            <person name="Mozes J."/>
            <person name="Mulrain L."/>
            <person name="Munson G."/>
            <person name="Naylor J."/>
            <person name="Newes C."/>
            <person name="Nguyen C."/>
            <person name="Nguyen N."/>
            <person name="Nguyen T."/>
            <person name="Nicol R."/>
            <person name="Nielsen C."/>
            <person name="Nizzari M."/>
            <person name="Norbu C."/>
            <person name="Norbu N."/>
            <person name="O'donnell P."/>
            <person name="Okoawo O."/>
            <person name="O'leary S."/>
            <person name="Omotosho B."/>
            <person name="O'neill K."/>
            <person name="Osman S."/>
            <person name="Parker S."/>
            <person name="Perrin D."/>
            <person name="Phunkhang P."/>
            <person name="Piqani B."/>
            <person name="Purcell S."/>
            <person name="Rachupka T."/>
            <person name="Ramasamy U."/>
            <person name="Rameau R."/>
            <person name="Ray V."/>
            <person name="Raymond C."/>
            <person name="Retta R."/>
            <person name="Richardson S."/>
            <person name="Rise C."/>
            <person name="Rodriguez J."/>
            <person name="Rogers J."/>
            <person name="Rogov P."/>
            <person name="Rutman M."/>
            <person name="Schupbach R."/>
            <person name="Seaman C."/>
            <person name="Settipalli S."/>
            <person name="Sharpe T."/>
            <person name="Sheridan J."/>
            <person name="Sherpa N."/>
            <person name="Shi J."/>
            <person name="Smirnov S."/>
            <person name="Smith C."/>
            <person name="Sougnez C."/>
            <person name="Spencer B."/>
            <person name="Stalker J."/>
            <person name="Stange-thomann N."/>
            <person name="Stavropoulos S."/>
            <person name="Stetson K."/>
            <person name="Stone C."/>
            <person name="Stone S."/>
            <person name="Stubbs M."/>
            <person name="Talamas J."/>
            <person name="Tchuinga P."/>
            <person name="Tenzing P."/>
            <person name="Tesfaye S."/>
            <person name="Theodore J."/>
            <person name="Thoulutsang Y."/>
            <person name="Topham K."/>
            <person name="Towey S."/>
            <person name="Tsamla T."/>
            <person name="Tsomo N."/>
            <person name="Vallee D."/>
            <person name="Vassiliev H."/>
            <person name="Venkataraman V."/>
            <person name="Vinson J."/>
            <person name="Vo A."/>
            <person name="Wade C."/>
            <person name="Wang S."/>
            <person name="Wangchuk T."/>
            <person name="Wangdi T."/>
            <person name="Whittaker C."/>
            <person name="Wilkinson J."/>
            <person name="Wu Y."/>
            <person name="Wyman D."/>
            <person name="Yadav S."/>
            <person name="Yang S."/>
            <person name="Yang X."/>
            <person name="Yeager S."/>
            <person name="Yee E."/>
            <person name="Young G."/>
            <person name="Zainoun J."/>
            <person name="Zembeck L."/>
            <person name="Zimmer A."/>
            <person name="Zody M."/>
            <person name="Lander E."/>
        </authorList>
    </citation>
    <scope>NUCLEOTIDE SEQUENCE [LARGE SCALE GENOMIC DNA]</scope>
</reference>
<dbReference type="GeneTree" id="ENSGT00390000002191"/>